<evidence type="ECO:0000313" key="3">
    <source>
        <dbReference type="Proteomes" id="UP000335636"/>
    </source>
</evidence>
<reference evidence="2" key="1">
    <citation type="submission" date="2019-04" db="EMBL/GenBank/DDBJ databases">
        <authorList>
            <person name="Alioto T."/>
            <person name="Alioto T."/>
        </authorList>
    </citation>
    <scope>NUCLEOTIDE SEQUENCE [LARGE SCALE GENOMIC DNA]</scope>
</reference>
<organism evidence="2 3">
    <name type="scientific">Marmota monax</name>
    <name type="common">Woodchuck</name>
    <dbReference type="NCBI Taxonomy" id="9995"/>
    <lineage>
        <taxon>Eukaryota</taxon>
        <taxon>Metazoa</taxon>
        <taxon>Chordata</taxon>
        <taxon>Craniata</taxon>
        <taxon>Vertebrata</taxon>
        <taxon>Euteleostomi</taxon>
        <taxon>Mammalia</taxon>
        <taxon>Eutheria</taxon>
        <taxon>Euarchontoglires</taxon>
        <taxon>Glires</taxon>
        <taxon>Rodentia</taxon>
        <taxon>Sciuromorpha</taxon>
        <taxon>Sciuridae</taxon>
        <taxon>Xerinae</taxon>
        <taxon>Marmotini</taxon>
        <taxon>Marmota</taxon>
    </lineage>
</organism>
<proteinExistence type="predicted"/>
<accession>A0A5E4CYD9</accession>
<feature type="compositionally biased region" description="Polar residues" evidence="1">
    <location>
        <begin position="31"/>
        <end position="60"/>
    </location>
</feature>
<comment type="caution">
    <text evidence="2">The sequence shown here is derived from an EMBL/GenBank/DDBJ whole genome shotgun (WGS) entry which is preliminary data.</text>
</comment>
<dbReference type="AlphaFoldDB" id="A0A5E4CYD9"/>
<evidence type="ECO:0000313" key="2">
    <source>
        <dbReference type="EMBL" id="VTJ86816.1"/>
    </source>
</evidence>
<feature type="non-terminal residue" evidence="2">
    <location>
        <position position="1"/>
    </location>
</feature>
<dbReference type="Proteomes" id="UP000335636">
    <property type="component" value="Unassembled WGS sequence"/>
</dbReference>
<evidence type="ECO:0000256" key="1">
    <source>
        <dbReference type="SAM" id="MobiDB-lite"/>
    </source>
</evidence>
<sequence>WLRPSNAHAGRHREGAGIQHQRTRVQKDSCTDTPAVTSESPWVGKRQTSNRQRETSVSLCSQDHARTLTSRHVKRQFQPTAARNVNGQTEKCHRKAGGFPVTAQAIEWKALKGQPKTTLQ</sequence>
<keyword evidence="3" id="KW-1185">Reference proteome</keyword>
<gene>
    <name evidence="2" type="ORF">MONAX_5E036810</name>
</gene>
<dbReference type="EMBL" id="CABDUW010002438">
    <property type="protein sequence ID" value="VTJ86816.1"/>
    <property type="molecule type" value="Genomic_DNA"/>
</dbReference>
<feature type="non-terminal residue" evidence="2">
    <location>
        <position position="120"/>
    </location>
</feature>
<protein>
    <submittedName>
        <fullName evidence="2">Uncharacterized protein</fullName>
    </submittedName>
</protein>
<name>A0A5E4CYD9_MARMO</name>
<feature type="region of interest" description="Disordered" evidence="1">
    <location>
        <begin position="1"/>
        <end position="60"/>
    </location>
</feature>